<evidence type="ECO:0000313" key="11">
    <source>
        <dbReference type="Proteomes" id="UP000199300"/>
    </source>
</evidence>
<feature type="active site" description="Proton donor" evidence="6">
    <location>
        <position position="549"/>
    </location>
</feature>
<protein>
    <recommendedName>
        <fullName evidence="2 5">Alpha-galactosidase</fullName>
        <ecNumber evidence="2 5">3.2.1.22</ecNumber>
    </recommendedName>
</protein>
<proteinExistence type="inferred from homology"/>
<keyword evidence="4 5" id="KW-0326">Glycosidase</keyword>
<evidence type="ECO:0000259" key="9">
    <source>
        <dbReference type="Pfam" id="PF16875"/>
    </source>
</evidence>
<evidence type="ECO:0000256" key="6">
    <source>
        <dbReference type="PIRSR" id="PIRSR005536-1"/>
    </source>
</evidence>
<dbReference type="InterPro" id="IPR017853">
    <property type="entry name" value="GH"/>
</dbReference>
<feature type="active site" description="Nucleophile" evidence="6">
    <location>
        <position position="479"/>
    </location>
</feature>
<dbReference type="EMBL" id="FODJ01000004">
    <property type="protein sequence ID" value="SEO15039.1"/>
    <property type="molecule type" value="Genomic_DNA"/>
</dbReference>
<sequence>MTIYINYASQEFHLQNNDVSYIFRVLEKTNQLEHLYYGKKVTHQKSYSHLIEREVRTGCNIVEDDHTSSLEHIKQEYPSYGTTDFRYPAHLIKNEHGSHVTSFQFDSYETVPGKPSLENLPATYVDEDEEAETLIITLKDHVLNVRLQLFYCIYTERPVITRHCKFINDSNHIYTLDTAMSMSVDLPDDQFDMLQLNGAWARETHLAAKPLSKGLQAVSSTRGASSHVHNPFLALKRPDTNEHSGEVYGFSLVYSGNFLAQIEVDNYDVSRVMLGINPFCFAWKLAAGQSFQTPECVMVYSSQGLNAMSQAFHTLYRDRLARGYWRDRTRPVLINNWEATYFNFNEEKVLDIATTAKDLGIELFVLDDGWFGERHDDSSSLGDWFENKDKLPNGISGLAEKIEALGMKFGLWFEPEMVSKGTKLFDQHPDWIIATPERTPSHGRNQYVLDFSRQEVVDHIYKLMDDVIGSANISYIKWDMNRYITEAYSSALPSDQQGEVFHRYILGVYQLYERLIKKYPEILFESCAGGGARFDPGMLYYAPQTWASDDTDAVERLKIQYGASMVYPLSAIGSHVSAVPNHQVHRSPSIHTRANVAYFGTFGYELDITKLTNSEQDSIRAQTAFYKEHRSLIRNGHFHRLQSPFDSNETAWMVVAKDKKEALVGYYQVLAKPSERYKRIKLTGLDPNHQYEVKQLNKTYYGDELMNIGLILAEDYTDRTSEYWSRERTGDYHSQLFVIKAV</sequence>
<dbReference type="Pfam" id="PF02065">
    <property type="entry name" value="Melibiase"/>
    <property type="match status" value="1"/>
</dbReference>
<keyword evidence="3 5" id="KW-0378">Hydrolase</keyword>
<evidence type="ECO:0000256" key="5">
    <source>
        <dbReference type="PIRNR" id="PIRNR005536"/>
    </source>
</evidence>
<dbReference type="Gene3D" id="2.60.40.1180">
    <property type="entry name" value="Golgi alpha-mannosidase II"/>
    <property type="match status" value="1"/>
</dbReference>
<comment type="catalytic activity">
    <reaction evidence="1 5">
        <text>Hydrolysis of terminal, non-reducing alpha-D-galactose residues in alpha-D-galactosides, including galactose oligosaccharides, galactomannans and galactolipids.</text>
        <dbReference type="EC" id="3.2.1.22"/>
    </reaction>
</comment>
<dbReference type="RefSeq" id="WP_091496510.1">
    <property type="nucleotide sequence ID" value="NZ_FODJ01000004.1"/>
</dbReference>
<feature type="binding site" evidence="7">
    <location>
        <begin position="477"/>
        <end position="481"/>
    </location>
    <ligand>
        <name>substrate</name>
    </ligand>
</feature>
<dbReference type="OrthoDB" id="9758822at2"/>
<dbReference type="InterPro" id="IPR050985">
    <property type="entry name" value="Alpha-glycosidase_related"/>
</dbReference>
<dbReference type="Pfam" id="PF16875">
    <property type="entry name" value="Glyco_hydro_36N"/>
    <property type="match status" value="1"/>
</dbReference>
<dbReference type="EC" id="3.2.1.22" evidence="2 5"/>
<dbReference type="PIRSF" id="PIRSF005536">
    <property type="entry name" value="Agal"/>
    <property type="match status" value="1"/>
</dbReference>
<reference evidence="10 11" key="1">
    <citation type="submission" date="2016-10" db="EMBL/GenBank/DDBJ databases">
        <authorList>
            <person name="de Groot N.N."/>
        </authorList>
    </citation>
    <scope>NUCLEOTIDE SEQUENCE [LARGE SCALE GENOMIC DNA]</scope>
    <source>
        <strain evidence="10 11">CGMCC 1.10434</strain>
    </source>
</reference>
<evidence type="ECO:0000256" key="7">
    <source>
        <dbReference type="PIRSR" id="PIRSR005536-2"/>
    </source>
</evidence>
<dbReference type="InterPro" id="IPR038417">
    <property type="entry name" value="Alpga-gal_N_sf"/>
</dbReference>
<keyword evidence="11" id="KW-1185">Reference proteome</keyword>
<feature type="domain" description="Glycosyl hydrolase family 36 C-terminal" evidence="8">
    <location>
        <begin position="649"/>
        <end position="738"/>
    </location>
</feature>
<dbReference type="InterPro" id="IPR031704">
    <property type="entry name" value="Glyco_hydro_36_N"/>
</dbReference>
<evidence type="ECO:0000256" key="1">
    <source>
        <dbReference type="ARBA" id="ARBA00001255"/>
    </source>
</evidence>
<dbReference type="Pfam" id="PF16874">
    <property type="entry name" value="Glyco_hydro_36C"/>
    <property type="match status" value="1"/>
</dbReference>
<gene>
    <name evidence="10" type="ORF">SAMN04488134_104111</name>
</gene>
<dbReference type="AlphaFoldDB" id="A0A1H8MCI3"/>
<dbReference type="CDD" id="cd14791">
    <property type="entry name" value="GH36"/>
    <property type="match status" value="1"/>
</dbReference>
<dbReference type="PRINTS" id="PR00743">
    <property type="entry name" value="GLHYDRLASE36"/>
</dbReference>
<feature type="binding site" evidence="7">
    <location>
        <position position="200"/>
    </location>
    <ligand>
        <name>substrate</name>
    </ligand>
</feature>
<dbReference type="PANTHER" id="PTHR43053:SF3">
    <property type="entry name" value="ALPHA-GALACTOSIDASE C-RELATED"/>
    <property type="match status" value="1"/>
</dbReference>
<dbReference type="FunFam" id="3.20.20.70:FF:000118">
    <property type="entry name" value="Alpha-galactosidase"/>
    <property type="match status" value="1"/>
</dbReference>
<dbReference type="STRING" id="872970.SAMN04488134_104111"/>
<evidence type="ECO:0000256" key="4">
    <source>
        <dbReference type="ARBA" id="ARBA00023295"/>
    </source>
</evidence>
<accession>A0A1H8MCI3</accession>
<organism evidence="10 11">
    <name type="scientific">Amphibacillus marinus</name>
    <dbReference type="NCBI Taxonomy" id="872970"/>
    <lineage>
        <taxon>Bacteria</taxon>
        <taxon>Bacillati</taxon>
        <taxon>Bacillota</taxon>
        <taxon>Bacilli</taxon>
        <taxon>Bacillales</taxon>
        <taxon>Bacillaceae</taxon>
        <taxon>Amphibacillus</taxon>
    </lineage>
</organism>
<feature type="binding site" evidence="7">
    <location>
        <position position="527"/>
    </location>
    <ligand>
        <name>substrate</name>
    </ligand>
</feature>
<dbReference type="Proteomes" id="UP000199300">
    <property type="component" value="Unassembled WGS sequence"/>
</dbReference>
<feature type="binding site" evidence="7">
    <location>
        <begin position="367"/>
        <end position="368"/>
    </location>
    <ligand>
        <name>substrate</name>
    </ligand>
</feature>
<dbReference type="SUPFAM" id="SSF51445">
    <property type="entry name" value="(Trans)glycosidases"/>
    <property type="match status" value="1"/>
</dbReference>
<dbReference type="Gene3D" id="2.70.98.60">
    <property type="entry name" value="alpha-galactosidase from lactobacil brevis"/>
    <property type="match status" value="1"/>
</dbReference>
<evidence type="ECO:0000259" key="8">
    <source>
        <dbReference type="Pfam" id="PF16874"/>
    </source>
</evidence>
<dbReference type="InterPro" id="IPR013780">
    <property type="entry name" value="Glyco_hydro_b"/>
</dbReference>
<evidence type="ECO:0000256" key="2">
    <source>
        <dbReference type="ARBA" id="ARBA00012755"/>
    </source>
</evidence>
<evidence type="ECO:0000256" key="3">
    <source>
        <dbReference type="ARBA" id="ARBA00022801"/>
    </source>
</evidence>
<name>A0A1H8MCI3_9BACI</name>
<dbReference type="GO" id="GO:0016052">
    <property type="term" value="P:carbohydrate catabolic process"/>
    <property type="evidence" value="ECO:0007669"/>
    <property type="project" value="InterPro"/>
</dbReference>
<dbReference type="Gene3D" id="3.20.20.70">
    <property type="entry name" value="Aldolase class I"/>
    <property type="match status" value="1"/>
</dbReference>
<feature type="domain" description="Glycosyl hydrolase family 36 N-terminal" evidence="9">
    <location>
        <begin position="30"/>
        <end position="286"/>
    </location>
</feature>
<dbReference type="GO" id="GO:0004557">
    <property type="term" value="F:alpha-galactosidase activity"/>
    <property type="evidence" value="ECO:0007669"/>
    <property type="project" value="UniProtKB-UniRule"/>
</dbReference>
<dbReference type="InterPro" id="IPR031705">
    <property type="entry name" value="Glyco_hydro_36_C"/>
</dbReference>
<comment type="similarity">
    <text evidence="5">Belongs to the glycosyl hydrolase.</text>
</comment>
<dbReference type="PANTHER" id="PTHR43053">
    <property type="entry name" value="GLYCOSIDASE FAMILY 31"/>
    <property type="match status" value="1"/>
</dbReference>
<dbReference type="InterPro" id="IPR013785">
    <property type="entry name" value="Aldolase_TIM"/>
</dbReference>
<feature type="binding site" evidence="7">
    <location>
        <position position="444"/>
    </location>
    <ligand>
        <name>substrate</name>
    </ligand>
</feature>
<dbReference type="InterPro" id="IPR002252">
    <property type="entry name" value="Glyco_hydro_36"/>
</dbReference>
<evidence type="ECO:0000313" key="10">
    <source>
        <dbReference type="EMBL" id="SEO15039.1"/>
    </source>
</evidence>
<feature type="binding site" evidence="7">
    <location>
        <position position="549"/>
    </location>
    <ligand>
        <name>substrate</name>
    </ligand>
</feature>